<dbReference type="EMBL" id="ML170245">
    <property type="protein sequence ID" value="TDL16338.1"/>
    <property type="molecule type" value="Genomic_DNA"/>
</dbReference>
<reference evidence="2 3" key="1">
    <citation type="submission" date="2018-06" db="EMBL/GenBank/DDBJ databases">
        <title>A transcriptomic atlas of mushroom development highlights an independent origin of complex multicellularity.</title>
        <authorList>
            <consortium name="DOE Joint Genome Institute"/>
            <person name="Krizsan K."/>
            <person name="Almasi E."/>
            <person name="Merenyi Z."/>
            <person name="Sahu N."/>
            <person name="Viragh M."/>
            <person name="Koszo T."/>
            <person name="Mondo S."/>
            <person name="Kiss B."/>
            <person name="Balint B."/>
            <person name="Kues U."/>
            <person name="Barry K."/>
            <person name="Hegedus J.C."/>
            <person name="Henrissat B."/>
            <person name="Johnson J."/>
            <person name="Lipzen A."/>
            <person name="Ohm R."/>
            <person name="Nagy I."/>
            <person name="Pangilinan J."/>
            <person name="Yan J."/>
            <person name="Xiong Y."/>
            <person name="Grigoriev I.V."/>
            <person name="Hibbett D.S."/>
            <person name="Nagy L.G."/>
        </authorList>
    </citation>
    <scope>NUCLEOTIDE SEQUENCE [LARGE SCALE GENOMIC DNA]</scope>
    <source>
        <strain evidence="2 3">SZMC22713</strain>
    </source>
</reference>
<feature type="transmembrane region" description="Helical" evidence="1">
    <location>
        <begin position="347"/>
        <end position="364"/>
    </location>
</feature>
<dbReference type="Proteomes" id="UP000294933">
    <property type="component" value="Unassembled WGS sequence"/>
</dbReference>
<evidence type="ECO:0000313" key="2">
    <source>
        <dbReference type="EMBL" id="TDL16338.1"/>
    </source>
</evidence>
<accession>A0A4Y7PMJ4</accession>
<keyword evidence="3" id="KW-1185">Reference proteome</keyword>
<sequence>MLSSLRLHLIPIKLKTTYRSIKRSRTTQLFLLVTLLHYFTQTVVQSGLFTLDQNAQSISSQILSAAKVPKGHFAWLTRDNSDFTLQLCSHVPEGKNINACVKVFETGTQPIPILNGFRKRDDMATMGNVAVAMNTTMDGNGNVLVNFPGMDVMTLDQQCTRVLIYADQVLRNSKREELALIGSEVWLLGISIFALAFCSIPHLVAGFFFRMLSTGWSAYAIWRTQDIHIRFNALISGPQGACGGAELFPSYFHDRLLWQVPDLVLNLVMLLASSVLVWRLCRDYKTLMFTRVGAPENVVRIYRYFLGVFVCLQLSVFLVLASIALWIDQLMNGAIAHISTHTTIYDALFISTVILLLPWIYMGWRSVRGEHTRTLIAFFTTAFVLFACWAIMYYSMVYRWTWLQWPFFASLTVASQLVLGFSIPLGYMCWRNFGQGLKQYLIADAVLENLDFEPEFFDVEKPSRPPSFADMKSTLYLENEPSFVDAATGYELRNNDTWSVIAVSPPAAYRSNGRERVPSGYI</sequence>
<proteinExistence type="predicted"/>
<dbReference type="AlphaFoldDB" id="A0A4Y7PMJ4"/>
<feature type="transmembrane region" description="Helical" evidence="1">
    <location>
        <begin position="185"/>
        <end position="209"/>
    </location>
</feature>
<keyword evidence="1" id="KW-1133">Transmembrane helix</keyword>
<feature type="transmembrane region" description="Helical" evidence="1">
    <location>
        <begin position="301"/>
        <end position="327"/>
    </location>
</feature>
<keyword evidence="1" id="KW-0472">Membrane</keyword>
<dbReference type="GO" id="GO:0005794">
    <property type="term" value="C:Golgi apparatus"/>
    <property type="evidence" value="ECO:0007669"/>
    <property type="project" value="TreeGrafter"/>
</dbReference>
<protein>
    <submittedName>
        <fullName evidence="2">Uncharacterized protein</fullName>
    </submittedName>
</protein>
<feature type="transmembrane region" description="Helical" evidence="1">
    <location>
        <begin position="407"/>
        <end position="430"/>
    </location>
</feature>
<feature type="transmembrane region" description="Helical" evidence="1">
    <location>
        <begin position="376"/>
        <end position="395"/>
    </location>
</feature>
<dbReference type="PANTHER" id="PTHR34391:SF2">
    <property type="entry name" value="TRP C-TERMINAL DOMAIN-CONTAINING PROTEIN"/>
    <property type="match status" value="1"/>
</dbReference>
<gene>
    <name evidence="2" type="ORF">BD410DRAFT_795455</name>
</gene>
<evidence type="ECO:0000313" key="3">
    <source>
        <dbReference type="Proteomes" id="UP000294933"/>
    </source>
</evidence>
<dbReference type="InterPro" id="IPR040410">
    <property type="entry name" value="UPF0658_Golgi"/>
</dbReference>
<dbReference type="PANTHER" id="PTHR34391">
    <property type="entry name" value="UPF0658 GOLGI APPARATUS MEMBRANE PROTEIN C1952.10C-RELATED"/>
    <property type="match status" value="1"/>
</dbReference>
<feature type="transmembrane region" description="Helical" evidence="1">
    <location>
        <begin position="263"/>
        <end position="281"/>
    </location>
</feature>
<dbReference type="VEuPathDB" id="FungiDB:BD410DRAFT_795455"/>
<organism evidence="2 3">
    <name type="scientific">Rickenella mellea</name>
    <dbReference type="NCBI Taxonomy" id="50990"/>
    <lineage>
        <taxon>Eukaryota</taxon>
        <taxon>Fungi</taxon>
        <taxon>Dikarya</taxon>
        <taxon>Basidiomycota</taxon>
        <taxon>Agaricomycotina</taxon>
        <taxon>Agaricomycetes</taxon>
        <taxon>Hymenochaetales</taxon>
        <taxon>Rickenellaceae</taxon>
        <taxon>Rickenella</taxon>
    </lineage>
</organism>
<keyword evidence="1" id="KW-0812">Transmembrane</keyword>
<dbReference type="OrthoDB" id="2684482at2759"/>
<name>A0A4Y7PMJ4_9AGAM</name>
<evidence type="ECO:0000256" key="1">
    <source>
        <dbReference type="SAM" id="Phobius"/>
    </source>
</evidence>